<dbReference type="AlphaFoldDB" id="A0A9X2XWZ6"/>
<evidence type="ECO:0000313" key="2">
    <source>
        <dbReference type="Proteomes" id="UP001155483"/>
    </source>
</evidence>
<dbReference type="RefSeq" id="WP_279298248.1">
    <property type="nucleotide sequence ID" value="NZ_JAOTIF010000015.1"/>
</dbReference>
<reference evidence="1" key="2">
    <citation type="submission" date="2023-04" db="EMBL/GenBank/DDBJ databases">
        <title>Paracnuella aquatica gen. nov., sp. nov., a member of the family Chitinophagaceae isolated from a hot spring.</title>
        <authorList>
            <person name="Wang C."/>
        </authorList>
    </citation>
    <scope>NUCLEOTIDE SEQUENCE</scope>
    <source>
        <strain evidence="1">LB-8</strain>
    </source>
</reference>
<sequence length="80" mass="9173">MDEFKPINNEILEELEVLAAMKKLCYIKFEAENGGTPEIKARITGIYLIGDEQYLKTEEGLSIRLDKLLQVDDKPLKKNC</sequence>
<reference evidence="1" key="1">
    <citation type="submission" date="2022-09" db="EMBL/GenBank/DDBJ databases">
        <authorList>
            <person name="Yuan C."/>
            <person name="Ke Z."/>
        </authorList>
    </citation>
    <scope>NUCLEOTIDE SEQUENCE</scope>
    <source>
        <strain evidence="1">LB-8</strain>
    </source>
</reference>
<protein>
    <submittedName>
        <fullName evidence="1">Uncharacterized protein</fullName>
    </submittedName>
</protein>
<organism evidence="1 2">
    <name type="scientific">Paraflavisolibacter caeni</name>
    <dbReference type="NCBI Taxonomy" id="2982496"/>
    <lineage>
        <taxon>Bacteria</taxon>
        <taxon>Pseudomonadati</taxon>
        <taxon>Bacteroidota</taxon>
        <taxon>Chitinophagia</taxon>
        <taxon>Chitinophagales</taxon>
        <taxon>Chitinophagaceae</taxon>
        <taxon>Paraflavisolibacter</taxon>
    </lineage>
</organism>
<comment type="caution">
    <text evidence="1">The sequence shown here is derived from an EMBL/GenBank/DDBJ whole genome shotgun (WGS) entry which is preliminary data.</text>
</comment>
<proteinExistence type="predicted"/>
<dbReference type="EMBL" id="JAOTIF010000015">
    <property type="protein sequence ID" value="MCU7550811.1"/>
    <property type="molecule type" value="Genomic_DNA"/>
</dbReference>
<name>A0A9X2XWZ6_9BACT</name>
<dbReference type="Proteomes" id="UP001155483">
    <property type="component" value="Unassembled WGS sequence"/>
</dbReference>
<gene>
    <name evidence="1" type="ORF">OCK74_16955</name>
</gene>
<accession>A0A9X2XWZ6</accession>
<evidence type="ECO:0000313" key="1">
    <source>
        <dbReference type="EMBL" id="MCU7550811.1"/>
    </source>
</evidence>
<keyword evidence="2" id="KW-1185">Reference proteome</keyword>